<feature type="region of interest" description="Disordered" evidence="6">
    <location>
        <begin position="545"/>
        <end position="567"/>
    </location>
</feature>
<accession>A0A5N5QPH3</accession>
<dbReference type="OrthoDB" id="5344169at2759"/>
<feature type="region of interest" description="Disordered" evidence="6">
    <location>
        <begin position="414"/>
        <end position="443"/>
    </location>
</feature>
<evidence type="ECO:0000256" key="2">
    <source>
        <dbReference type="ARBA" id="ARBA00023015"/>
    </source>
</evidence>
<comment type="subcellular location">
    <subcellularLocation>
        <location evidence="1">Nucleus</location>
    </subcellularLocation>
</comment>
<keyword evidence="9" id="KW-1185">Reference proteome</keyword>
<feature type="region of interest" description="Disordered" evidence="6">
    <location>
        <begin position="493"/>
        <end position="521"/>
    </location>
</feature>
<keyword evidence="2" id="KW-0805">Transcription regulation</keyword>
<dbReference type="AlphaFoldDB" id="A0A5N5QPH3"/>
<feature type="compositionally biased region" description="Basic and acidic residues" evidence="6">
    <location>
        <begin position="414"/>
        <end position="428"/>
    </location>
</feature>
<dbReference type="GO" id="GO:0046983">
    <property type="term" value="F:protein dimerization activity"/>
    <property type="evidence" value="ECO:0007669"/>
    <property type="project" value="InterPro"/>
</dbReference>
<feature type="region of interest" description="Disordered" evidence="6">
    <location>
        <begin position="32"/>
        <end position="55"/>
    </location>
</feature>
<evidence type="ECO:0000256" key="6">
    <source>
        <dbReference type="SAM" id="MobiDB-lite"/>
    </source>
</evidence>
<dbReference type="InterPro" id="IPR011598">
    <property type="entry name" value="bHLH_dom"/>
</dbReference>
<comment type="caution">
    <text evidence="8">The sequence shown here is derived from an EMBL/GenBank/DDBJ whole genome shotgun (WGS) entry which is preliminary data.</text>
</comment>
<feature type="region of interest" description="Disordered" evidence="6">
    <location>
        <begin position="164"/>
        <end position="201"/>
    </location>
</feature>
<feature type="compositionally biased region" description="Polar residues" evidence="6">
    <location>
        <begin position="303"/>
        <end position="317"/>
    </location>
</feature>
<keyword evidence="4" id="KW-0804">Transcription</keyword>
<reference evidence="8 9" key="1">
    <citation type="journal article" date="2019" name="Fungal Biol. Biotechnol.">
        <title>Draft genome sequence of fastidious pathogen Ceratobasidium theobromae, which causes vascular-streak dieback in Theobroma cacao.</title>
        <authorList>
            <person name="Ali S.S."/>
            <person name="Asman A."/>
            <person name="Shao J."/>
            <person name="Firmansyah A.P."/>
            <person name="Susilo A.W."/>
            <person name="Rosmana A."/>
            <person name="McMahon P."/>
            <person name="Junaid M."/>
            <person name="Guest D."/>
            <person name="Kheng T.Y."/>
            <person name="Meinhardt L.W."/>
            <person name="Bailey B.A."/>
        </authorList>
    </citation>
    <scope>NUCLEOTIDE SEQUENCE [LARGE SCALE GENOMIC DNA]</scope>
    <source>
        <strain evidence="8 9">CT2</strain>
    </source>
</reference>
<protein>
    <submittedName>
        <fullName evidence="8">HLH domain-containing protein</fullName>
    </submittedName>
</protein>
<feature type="compositionally biased region" description="Pro residues" evidence="6">
    <location>
        <begin position="550"/>
        <end position="559"/>
    </location>
</feature>
<feature type="compositionally biased region" description="Low complexity" evidence="6">
    <location>
        <begin position="429"/>
        <end position="443"/>
    </location>
</feature>
<feature type="domain" description="BHLH" evidence="7">
    <location>
        <begin position="508"/>
        <end position="587"/>
    </location>
</feature>
<evidence type="ECO:0000256" key="4">
    <source>
        <dbReference type="ARBA" id="ARBA00023163"/>
    </source>
</evidence>
<evidence type="ECO:0000313" key="8">
    <source>
        <dbReference type="EMBL" id="KAB5593662.1"/>
    </source>
</evidence>
<dbReference type="Proteomes" id="UP000383932">
    <property type="component" value="Unassembled WGS sequence"/>
</dbReference>
<keyword evidence="3" id="KW-0238">DNA-binding</keyword>
<dbReference type="SUPFAM" id="SSF47459">
    <property type="entry name" value="HLH, helix-loop-helix DNA-binding domain"/>
    <property type="match status" value="1"/>
</dbReference>
<feature type="compositionally biased region" description="Polar residues" evidence="6">
    <location>
        <begin position="36"/>
        <end position="54"/>
    </location>
</feature>
<feature type="compositionally biased region" description="Acidic residues" evidence="6">
    <location>
        <begin position="662"/>
        <end position="672"/>
    </location>
</feature>
<dbReference type="Gene3D" id="4.10.280.10">
    <property type="entry name" value="Helix-loop-helix DNA-binding domain"/>
    <property type="match status" value="1"/>
</dbReference>
<evidence type="ECO:0000256" key="1">
    <source>
        <dbReference type="ARBA" id="ARBA00004123"/>
    </source>
</evidence>
<gene>
    <name evidence="8" type="ORF">CTheo_2955</name>
</gene>
<evidence type="ECO:0000256" key="5">
    <source>
        <dbReference type="ARBA" id="ARBA00023242"/>
    </source>
</evidence>
<dbReference type="GO" id="GO:0000978">
    <property type="term" value="F:RNA polymerase II cis-regulatory region sequence-specific DNA binding"/>
    <property type="evidence" value="ECO:0007669"/>
    <property type="project" value="TreeGrafter"/>
</dbReference>
<keyword evidence="5" id="KW-0539">Nucleus</keyword>
<dbReference type="InterPro" id="IPR052207">
    <property type="entry name" value="Max-like/E-box_TFs"/>
</dbReference>
<dbReference type="SMART" id="SM00353">
    <property type="entry name" value="HLH"/>
    <property type="match status" value="1"/>
</dbReference>
<dbReference type="GO" id="GO:0005634">
    <property type="term" value="C:nucleus"/>
    <property type="evidence" value="ECO:0007669"/>
    <property type="project" value="UniProtKB-SubCell"/>
</dbReference>
<feature type="region of interest" description="Disordered" evidence="6">
    <location>
        <begin position="631"/>
        <end position="672"/>
    </location>
</feature>
<dbReference type="PANTHER" id="PTHR15741:SF38">
    <property type="entry name" value="BHLH DOMAIN-CONTAINING PROTEIN"/>
    <property type="match status" value="1"/>
</dbReference>
<organism evidence="8 9">
    <name type="scientific">Ceratobasidium theobromae</name>
    <dbReference type="NCBI Taxonomy" id="1582974"/>
    <lineage>
        <taxon>Eukaryota</taxon>
        <taxon>Fungi</taxon>
        <taxon>Dikarya</taxon>
        <taxon>Basidiomycota</taxon>
        <taxon>Agaricomycotina</taxon>
        <taxon>Agaricomycetes</taxon>
        <taxon>Cantharellales</taxon>
        <taxon>Ceratobasidiaceae</taxon>
        <taxon>Ceratobasidium</taxon>
    </lineage>
</organism>
<evidence type="ECO:0000313" key="9">
    <source>
        <dbReference type="Proteomes" id="UP000383932"/>
    </source>
</evidence>
<feature type="region of interest" description="Disordered" evidence="6">
    <location>
        <begin position="213"/>
        <end position="331"/>
    </location>
</feature>
<feature type="compositionally biased region" description="Basic and acidic residues" evidence="6">
    <location>
        <begin position="507"/>
        <end position="521"/>
    </location>
</feature>
<evidence type="ECO:0000256" key="3">
    <source>
        <dbReference type="ARBA" id="ARBA00023125"/>
    </source>
</evidence>
<dbReference type="PANTHER" id="PTHR15741">
    <property type="entry name" value="BASIC HELIX-LOOP-HELIX ZIP TRANSCRIPTION FACTOR"/>
    <property type="match status" value="1"/>
</dbReference>
<evidence type="ECO:0000259" key="7">
    <source>
        <dbReference type="PROSITE" id="PS50888"/>
    </source>
</evidence>
<proteinExistence type="predicted"/>
<sequence length="672" mass="71667">MGSLIEQTEDMPDLNLDFSNFDLSQFVTAEDGTAPNPIQMQSLSGPHSTHTSPILNPVQDHASGCCPPQVVSSAEIARLQHHIDQQRRLNELNQLQNRILQQQLEIMGCAPPTSHVQVGYQGLMTPVSSAELRPIVYDPNMVTALGNHTDLYRSILSPAVTPNLAGSASHPSPFPQTHGTPTDFLSPLTSPALGPSSNPLHSLRQASISSIPSPAQIFPPLPSPSFGPTSAASRTKRAAISDPDTARKRASPIFKPTPPSKAVSSAKRTPRMRPRGDSVVHSRGSPLPSPHPSAVIEPVGDVPNSTPSPVDLSTTFSMPPPAVPMTRTSPSRETDTIMEQGESTNGTPAVSVNGSPSLAPVTPASLMNLGHLATQPTGLKHGIKTVKETQEPIKSSKVSQLAIDPSIVSDKDRTVNAGKKDKAKDSEAAKAVPKGKVPIPKPGVGVRQSPAILPMISPAIKPNMPAGFAAEAIAHLSNKSNYQNTLEGRAAALGINPSNTSSSYGPDGRKTSHKAAEQKRRDSLKAGFDDLRLLLPPITLSACAELDPGAAPPRGPPRNVPGGEDNPNRAVSKLALLRFSNEWIVKLGRRVERRDSFIEELQKEIRMLRERLSSDADLPEGCDLDTDIDAIEEDGEESKSIRTASRPTEKLKTQKSEAVAAEQEEEDGEEAD</sequence>
<dbReference type="EMBL" id="SSOP01000033">
    <property type="protein sequence ID" value="KAB5593662.1"/>
    <property type="molecule type" value="Genomic_DNA"/>
</dbReference>
<dbReference type="PROSITE" id="PS50888">
    <property type="entry name" value="BHLH"/>
    <property type="match status" value="1"/>
</dbReference>
<feature type="compositionally biased region" description="Polar residues" evidence="6">
    <location>
        <begin position="164"/>
        <end position="180"/>
    </location>
</feature>
<dbReference type="Pfam" id="PF00010">
    <property type="entry name" value="HLH"/>
    <property type="match status" value="1"/>
</dbReference>
<dbReference type="InterPro" id="IPR036638">
    <property type="entry name" value="HLH_DNA-bd_sf"/>
</dbReference>
<name>A0A5N5QPH3_9AGAM</name>
<dbReference type="GO" id="GO:0000981">
    <property type="term" value="F:DNA-binding transcription factor activity, RNA polymerase II-specific"/>
    <property type="evidence" value="ECO:0007669"/>
    <property type="project" value="TreeGrafter"/>
</dbReference>